<keyword evidence="1" id="KW-0472">Membrane</keyword>
<dbReference type="InterPro" id="IPR052712">
    <property type="entry name" value="Acid_resist_chaperone_HdeD"/>
</dbReference>
<dbReference type="RefSeq" id="WP_068040982.1">
    <property type="nucleotide sequence ID" value="NZ_JAAXOO010000008.1"/>
</dbReference>
<name>A0A846XQY7_9NOCA</name>
<reference evidence="2 3" key="1">
    <citation type="submission" date="2020-04" db="EMBL/GenBank/DDBJ databases">
        <title>MicrobeNet Type strains.</title>
        <authorList>
            <person name="Nicholson A.C."/>
        </authorList>
    </citation>
    <scope>NUCLEOTIDE SEQUENCE [LARGE SCALE GENOMIC DNA]</scope>
    <source>
        <strain evidence="2 3">DSM 45078</strain>
    </source>
</reference>
<dbReference type="EMBL" id="JAAXOO010000008">
    <property type="protein sequence ID" value="NKY37180.1"/>
    <property type="molecule type" value="Genomic_DNA"/>
</dbReference>
<keyword evidence="3" id="KW-1185">Reference proteome</keyword>
<evidence type="ECO:0000256" key="1">
    <source>
        <dbReference type="SAM" id="Phobius"/>
    </source>
</evidence>
<dbReference type="InterPro" id="IPR005325">
    <property type="entry name" value="DUF308_memb"/>
</dbReference>
<organism evidence="2 3">
    <name type="scientific">Nocardia speluncae</name>
    <dbReference type="NCBI Taxonomy" id="419477"/>
    <lineage>
        <taxon>Bacteria</taxon>
        <taxon>Bacillati</taxon>
        <taxon>Actinomycetota</taxon>
        <taxon>Actinomycetes</taxon>
        <taxon>Mycobacteriales</taxon>
        <taxon>Nocardiaceae</taxon>
        <taxon>Nocardia</taxon>
    </lineage>
</organism>
<gene>
    <name evidence="2" type="ORF">HGA13_29520</name>
</gene>
<dbReference type="PANTHER" id="PTHR34989:SF1">
    <property type="entry name" value="PROTEIN HDED"/>
    <property type="match status" value="1"/>
</dbReference>
<accession>A0A846XQY7</accession>
<feature type="transmembrane region" description="Helical" evidence="1">
    <location>
        <begin position="101"/>
        <end position="124"/>
    </location>
</feature>
<comment type="caution">
    <text evidence="2">The sequence shown here is derived from an EMBL/GenBank/DDBJ whole genome shotgun (WGS) entry which is preliminary data.</text>
</comment>
<sequence length="195" mass="21020">MTSNETHYEGPLHRLAQRAWQAMLIIGVVSVAVGVLVLLWPGPTIVVLAILFGIYLLVSGVFQLVAAFGQHVSSGWRVILIISAILSFVLAFFALRHLGDAVLLMALWIGIGWLFRGVAVIVSATEAPSGTPGRGWNIFFGIVLLIGGGMLIVWPFNSVTVLTLVAGWWLIFMGLVEIVGAFQVRGDAKQTPSEL</sequence>
<dbReference type="AlphaFoldDB" id="A0A846XQY7"/>
<evidence type="ECO:0000313" key="3">
    <source>
        <dbReference type="Proteomes" id="UP000565715"/>
    </source>
</evidence>
<keyword evidence="1" id="KW-1133">Transmembrane helix</keyword>
<feature type="transmembrane region" description="Helical" evidence="1">
    <location>
        <begin position="20"/>
        <end position="40"/>
    </location>
</feature>
<feature type="transmembrane region" description="Helical" evidence="1">
    <location>
        <begin position="46"/>
        <end position="68"/>
    </location>
</feature>
<dbReference type="GO" id="GO:0005886">
    <property type="term" value="C:plasma membrane"/>
    <property type="evidence" value="ECO:0007669"/>
    <property type="project" value="TreeGrafter"/>
</dbReference>
<dbReference type="Proteomes" id="UP000565715">
    <property type="component" value="Unassembled WGS sequence"/>
</dbReference>
<keyword evidence="1" id="KW-0812">Transmembrane</keyword>
<dbReference type="PANTHER" id="PTHR34989">
    <property type="entry name" value="PROTEIN HDED"/>
    <property type="match status" value="1"/>
</dbReference>
<protein>
    <submittedName>
        <fullName evidence="2">HdeD family acid-resistance protein</fullName>
    </submittedName>
</protein>
<proteinExistence type="predicted"/>
<feature type="transmembrane region" description="Helical" evidence="1">
    <location>
        <begin position="136"/>
        <end position="156"/>
    </location>
</feature>
<dbReference type="Pfam" id="PF03729">
    <property type="entry name" value="DUF308"/>
    <property type="match status" value="2"/>
</dbReference>
<feature type="transmembrane region" description="Helical" evidence="1">
    <location>
        <begin position="162"/>
        <end position="182"/>
    </location>
</feature>
<feature type="transmembrane region" description="Helical" evidence="1">
    <location>
        <begin position="75"/>
        <end position="95"/>
    </location>
</feature>
<evidence type="ECO:0000313" key="2">
    <source>
        <dbReference type="EMBL" id="NKY37180.1"/>
    </source>
</evidence>